<evidence type="ECO:0000256" key="2">
    <source>
        <dbReference type="ARBA" id="ARBA00022803"/>
    </source>
</evidence>
<dbReference type="InterPro" id="IPR025697">
    <property type="entry name" value="CLU_dom"/>
</dbReference>
<dbReference type="AlphaFoldDB" id="F4RNV0"/>
<accession>F4RNV0</accession>
<dbReference type="FunFam" id="3.30.2280.10:FF:000002">
    <property type="entry name" value="Clustered mitochondria protein homolog"/>
    <property type="match status" value="1"/>
</dbReference>
<dbReference type="HOGENOM" id="CLU_003256_2_0_1"/>
<dbReference type="GeneID" id="18927560"/>
<dbReference type="GO" id="GO:0005737">
    <property type="term" value="C:cytoplasm"/>
    <property type="evidence" value="ECO:0007669"/>
    <property type="project" value="TreeGrafter"/>
</dbReference>
<dbReference type="EMBL" id="GL883111">
    <property type="protein sequence ID" value="EGG05808.1"/>
    <property type="molecule type" value="Genomic_DNA"/>
</dbReference>
<dbReference type="InterPro" id="IPR011990">
    <property type="entry name" value="TPR-like_helical_dom_sf"/>
</dbReference>
<feature type="region of interest" description="Disordered" evidence="4">
    <location>
        <begin position="532"/>
        <end position="556"/>
    </location>
</feature>
<keyword evidence="7" id="KW-1185">Reference proteome</keyword>
<dbReference type="PANTHER" id="PTHR12601">
    <property type="entry name" value="EUKARYOTIC TRANSLATION INITIATION FACTOR 3 SUBUNIT EIF-3"/>
    <property type="match status" value="1"/>
</dbReference>
<evidence type="ECO:0000256" key="3">
    <source>
        <dbReference type="SAM" id="Coils"/>
    </source>
</evidence>
<dbReference type="GO" id="GO:0003729">
    <property type="term" value="F:mRNA binding"/>
    <property type="evidence" value="ECO:0007669"/>
    <property type="project" value="TreeGrafter"/>
</dbReference>
<dbReference type="SUPFAM" id="SSF103107">
    <property type="entry name" value="Hypothetical protein c14orf129, hspc210"/>
    <property type="match status" value="1"/>
</dbReference>
<feature type="compositionally biased region" description="Polar residues" evidence="4">
    <location>
        <begin position="1194"/>
        <end position="1205"/>
    </location>
</feature>
<dbReference type="SUPFAM" id="SSF48452">
    <property type="entry name" value="TPR-like"/>
    <property type="match status" value="1"/>
</dbReference>
<feature type="compositionally biased region" description="Basic and acidic residues" evidence="4">
    <location>
        <begin position="360"/>
        <end position="384"/>
    </location>
</feature>
<evidence type="ECO:0000259" key="5">
    <source>
        <dbReference type="PROSITE" id="PS51823"/>
    </source>
</evidence>
<evidence type="ECO:0000313" key="6">
    <source>
        <dbReference type="EMBL" id="EGG05808.1"/>
    </source>
</evidence>
<feature type="region of interest" description="Disordered" evidence="4">
    <location>
        <begin position="800"/>
        <end position="851"/>
    </location>
</feature>
<dbReference type="GO" id="GO:0048312">
    <property type="term" value="P:intracellular distribution of mitochondria"/>
    <property type="evidence" value="ECO:0007669"/>
    <property type="project" value="TreeGrafter"/>
</dbReference>
<dbReference type="CDD" id="cd15466">
    <property type="entry name" value="CLU-central"/>
    <property type="match status" value="1"/>
</dbReference>
<dbReference type="Gene3D" id="3.30.2280.10">
    <property type="entry name" value="Hypothetical protein (hspc210)"/>
    <property type="match status" value="1"/>
</dbReference>
<dbReference type="KEGG" id="mlr:MELLADRAFT_36501"/>
<dbReference type="PANTHER" id="PTHR12601:SF6">
    <property type="entry name" value="CLUSTERED MITOCHONDRIA PROTEIN HOMOLOG"/>
    <property type="match status" value="1"/>
</dbReference>
<dbReference type="InterPro" id="IPR023231">
    <property type="entry name" value="GSKIP_dom_sf"/>
</dbReference>
<dbReference type="FunCoup" id="F4RNV0">
    <property type="interactions" value="444"/>
</dbReference>
<feature type="compositionally biased region" description="Basic residues" evidence="4">
    <location>
        <begin position="831"/>
        <end position="842"/>
    </location>
</feature>
<feature type="compositionally biased region" description="Acidic residues" evidence="4">
    <location>
        <begin position="385"/>
        <end position="396"/>
    </location>
</feature>
<evidence type="ECO:0000256" key="1">
    <source>
        <dbReference type="ARBA" id="ARBA00022490"/>
    </source>
</evidence>
<dbReference type="InterPro" id="IPR033646">
    <property type="entry name" value="CLU-central"/>
</dbReference>
<dbReference type="Pfam" id="PF12807">
    <property type="entry name" value="eIF3_p135"/>
    <property type="match status" value="1"/>
</dbReference>
<name>F4RNV0_MELLP</name>
<feature type="coiled-coil region" evidence="3">
    <location>
        <begin position="933"/>
        <end position="963"/>
    </location>
</feature>
<dbReference type="Pfam" id="PF13236">
    <property type="entry name" value="CLU"/>
    <property type="match status" value="1"/>
</dbReference>
<dbReference type="RefSeq" id="XP_007410864.1">
    <property type="nucleotide sequence ID" value="XM_007410802.1"/>
</dbReference>
<feature type="compositionally biased region" description="Basic and acidic residues" evidence="4">
    <location>
        <begin position="1182"/>
        <end position="1191"/>
    </location>
</feature>
<dbReference type="eggNOG" id="KOG1839">
    <property type="taxonomic scope" value="Eukaryota"/>
</dbReference>
<dbReference type="InterPro" id="IPR027523">
    <property type="entry name" value="CLU_prot"/>
</dbReference>
<dbReference type="Proteomes" id="UP000001072">
    <property type="component" value="Unassembled WGS sequence"/>
</dbReference>
<protein>
    <recommendedName>
        <fullName evidence="5">Clu domain-containing protein</fullName>
    </recommendedName>
</protein>
<proteinExistence type="predicted"/>
<keyword evidence="2" id="KW-0802">TPR repeat</keyword>
<feature type="domain" description="Clu" evidence="5">
    <location>
        <begin position="176"/>
        <end position="468"/>
    </location>
</feature>
<sequence length="1220" mass="135533">MGQLSITPEPESHPSSISDLADYSFSPTKPFEAFNVIREEFAKCSNHPPARYVKTFTLSTWNPPPHPLRLQGHHLYLTLTTLESETFQLTCHTKGFYINKCTKSHFDPSPRASSPSSSKATFYHSLFQLICSISPLFATRLSETWSRALSPSLPDFFSSIPITNCTPAYPWLVNPPKHTADGLRPQLAFLLTGSVTAECLPLARDWADEFAQVRELPRKTLPERTLRERLWNRLQFDFTMAATRSVIACNAGDVPPLNPHEPETAWTFVQNNMLISRAADPIAAYDHLGGAVAARAIASKDLTNIKHLNELDIPGVYTMGSAVVDYHGKRWIVQGMIPGIFRPPDFEAEAAKLLAAIDTTPKDDASKESEPAGKPQGEDGKHVDDEAEWEDVEGSDAPEMGLRSDPQFHKLAAKVASGFNLLEHKVTDLTGNAHQLWLSADIHGIKATDGRYYLIDLYRMTPLDVLFLKNDFKGPILNEPPPNPESVEGTDSDVTQVAPEYPHRFTLIRSEAVSAFKTYKFRVFALDQLTKRQKEASEAPSDTTDGETKKSQPPKANGAILEEDFKFGLNPDACVDRKSQPWETSVDKDEEQIATVKELSSFVRQQLLPTVVQELCEVKGLPADGKRVSDLLHSHGVNIRYLGHVAHQLESAANSFGVATDHKDDQLVVLKANIGMLHSEMVFRACKHILNRLLEQSSPAGTSHCISHFLNCLLGTSPAIPHEADCFDSDAQWISYTKEGLQAEIVQEVRSRYRYALPASFFSERLSVTKTQMLRELCTRMGIQLALKDYQLSEPVVEAAPPPAHVHSTDEEEASADSTPIAEGAVSSSNKNKKKKKSKAKKPATNFGTDNSIATQTFSPMDVLNLLPIVRDSTCRSSVADELYAEGRKAFHAGHIGLGQELCNDALTTYEQVFGSVHPEMCRHWHSLAIIYHQLYQRALMELTEHNDRLEELKLHVEGMKVEVESYVQLAAQNLRQSVIVAERTLGLDHPETIQQYSDLSVMEYTLGNTKTAMRYTKHALDLWYLIYGPGCHPNGSAVVTHAGYLTQTNLEASKHLRPESIFELSQVLIGSFYGQSSGKFAEATLILSQVYAQGARKDLAVRYGEQASQLFKDRCGADHEQTKLAIQFTEAINKSIEAQIKGDEEKSARLAKRLGLDPKRAATLRARLTASSSHSTQTNGRHQESIKSDLRVPSSSKPIASTSKISYPRKFDLNSLQTD</sequence>
<feature type="region of interest" description="Disordered" evidence="4">
    <location>
        <begin position="1168"/>
        <end position="1205"/>
    </location>
</feature>
<reference evidence="7" key="1">
    <citation type="journal article" date="2011" name="Proc. Natl. Acad. Sci. U.S.A.">
        <title>Obligate biotrophy features unraveled by the genomic analysis of rust fungi.</title>
        <authorList>
            <person name="Duplessis S."/>
            <person name="Cuomo C.A."/>
            <person name="Lin Y.-C."/>
            <person name="Aerts A."/>
            <person name="Tisserant E."/>
            <person name="Veneault-Fourrey C."/>
            <person name="Joly D.L."/>
            <person name="Hacquard S."/>
            <person name="Amselem J."/>
            <person name="Cantarel B.L."/>
            <person name="Chiu R."/>
            <person name="Coutinho P.M."/>
            <person name="Feau N."/>
            <person name="Field M."/>
            <person name="Frey P."/>
            <person name="Gelhaye E."/>
            <person name="Goldberg J."/>
            <person name="Grabherr M.G."/>
            <person name="Kodira C.D."/>
            <person name="Kohler A."/>
            <person name="Kuees U."/>
            <person name="Lindquist E.A."/>
            <person name="Lucas S.M."/>
            <person name="Mago R."/>
            <person name="Mauceli E."/>
            <person name="Morin E."/>
            <person name="Murat C."/>
            <person name="Pangilinan J.L."/>
            <person name="Park R."/>
            <person name="Pearson M."/>
            <person name="Quesneville H."/>
            <person name="Rouhier N."/>
            <person name="Sakthikumar S."/>
            <person name="Salamov A.A."/>
            <person name="Schmutz J."/>
            <person name="Selles B."/>
            <person name="Shapiro H."/>
            <person name="Tanguay P."/>
            <person name="Tuskan G.A."/>
            <person name="Henrissat B."/>
            <person name="Van de Peer Y."/>
            <person name="Rouze P."/>
            <person name="Ellis J.G."/>
            <person name="Dodds P.N."/>
            <person name="Schein J.E."/>
            <person name="Zhong S."/>
            <person name="Hamelin R.C."/>
            <person name="Grigoriev I.V."/>
            <person name="Szabo L.J."/>
            <person name="Martin F."/>
        </authorList>
    </citation>
    <scope>NUCLEOTIDE SEQUENCE [LARGE SCALE GENOMIC DNA]</scope>
    <source>
        <strain evidence="7">98AG31 / pathotype 3-4-7</strain>
    </source>
</reference>
<dbReference type="InParanoid" id="F4RNV0"/>
<feature type="region of interest" description="Disordered" evidence="4">
    <location>
        <begin position="359"/>
        <end position="402"/>
    </location>
</feature>
<dbReference type="OrthoDB" id="771227at2759"/>
<gene>
    <name evidence="6" type="ORF">MELLADRAFT_36501</name>
</gene>
<dbReference type="VEuPathDB" id="FungiDB:MELLADRAFT_36501"/>
<dbReference type="STRING" id="747676.F4RNV0"/>
<keyword evidence="1" id="KW-0963">Cytoplasm</keyword>
<evidence type="ECO:0000313" key="7">
    <source>
        <dbReference type="Proteomes" id="UP000001072"/>
    </source>
</evidence>
<dbReference type="Gene3D" id="1.25.40.10">
    <property type="entry name" value="Tetratricopeptide repeat domain"/>
    <property type="match status" value="1"/>
</dbReference>
<dbReference type="PROSITE" id="PS51823">
    <property type="entry name" value="CLU"/>
    <property type="match status" value="1"/>
</dbReference>
<keyword evidence="3" id="KW-0175">Coiled coil</keyword>
<organism evidence="7">
    <name type="scientific">Melampsora larici-populina (strain 98AG31 / pathotype 3-4-7)</name>
    <name type="common">Poplar leaf rust fungus</name>
    <dbReference type="NCBI Taxonomy" id="747676"/>
    <lineage>
        <taxon>Eukaryota</taxon>
        <taxon>Fungi</taxon>
        <taxon>Dikarya</taxon>
        <taxon>Basidiomycota</taxon>
        <taxon>Pucciniomycotina</taxon>
        <taxon>Pucciniomycetes</taxon>
        <taxon>Pucciniales</taxon>
        <taxon>Melampsoraceae</taxon>
        <taxon>Melampsora</taxon>
    </lineage>
</organism>
<evidence type="ECO:0000256" key="4">
    <source>
        <dbReference type="SAM" id="MobiDB-lite"/>
    </source>
</evidence>